<dbReference type="Pfam" id="PF00226">
    <property type="entry name" value="DnaJ"/>
    <property type="match status" value="1"/>
</dbReference>
<sequence length="175" mass="20224">MSEFKSEFTDYKLTYYEILGLSEEFQKSPSISSKKLRAAYRHTLLQHHPDKTSSSITRRNRQTFTVDQISQAFSTLLDPLSKAKYDHEIKMRRILSADSRKGADDSVGMETIDLEELESDEHNKLWYKSCRCGNGQGYLILEKDLEAAVHDQEIYVECRGCSLMLKVLFAINEEI</sequence>
<evidence type="ECO:0000256" key="8">
    <source>
        <dbReference type="ARBA" id="ARBA00022723"/>
    </source>
</evidence>
<name>A0A0B1P4Q2_UNCNE</name>
<evidence type="ECO:0000256" key="4">
    <source>
        <dbReference type="ARBA" id="ARBA00005156"/>
    </source>
</evidence>
<dbReference type="PROSITE" id="PS51074">
    <property type="entry name" value="DPH_MB"/>
    <property type="match status" value="1"/>
</dbReference>
<protein>
    <recommendedName>
        <fullName evidence="6">Diphthamide biosynthesis protein 4</fullName>
    </recommendedName>
</protein>
<comment type="function">
    <text evidence="1">Required for the first step of diphthamide biosynthesis, the transfer of 3-amino-3-carboxypropyl from S-adenosyl-L-methionine to a histidine residue. Diphthamide is a post-translational modification of histidine which occurs in elongation factor 2.</text>
</comment>
<evidence type="ECO:0000256" key="11">
    <source>
        <dbReference type="ARBA" id="ARBA00023242"/>
    </source>
</evidence>
<evidence type="ECO:0000313" key="14">
    <source>
        <dbReference type="EMBL" id="KHJ33248.1"/>
    </source>
</evidence>
<dbReference type="SUPFAM" id="SSF144217">
    <property type="entry name" value="CSL zinc finger"/>
    <property type="match status" value="1"/>
</dbReference>
<dbReference type="SUPFAM" id="SSF46565">
    <property type="entry name" value="Chaperone J-domain"/>
    <property type="match status" value="1"/>
</dbReference>
<dbReference type="PANTHER" id="PTHR21454">
    <property type="entry name" value="DPH3 HOMOLOG-RELATED"/>
    <property type="match status" value="1"/>
</dbReference>
<dbReference type="InterPro" id="IPR001623">
    <property type="entry name" value="DnaJ_domain"/>
</dbReference>
<evidence type="ECO:0000256" key="5">
    <source>
        <dbReference type="ARBA" id="ARBA00006169"/>
    </source>
</evidence>
<dbReference type="InterPro" id="IPR007872">
    <property type="entry name" value="DPH_MB_dom"/>
</dbReference>
<keyword evidence="11" id="KW-0539">Nucleus</keyword>
<dbReference type="AlphaFoldDB" id="A0A0B1P4Q2"/>
<evidence type="ECO:0000313" key="15">
    <source>
        <dbReference type="Proteomes" id="UP000030854"/>
    </source>
</evidence>
<comment type="subcellular location">
    <subcellularLocation>
        <location evidence="3">Cytoplasm</location>
    </subcellularLocation>
    <subcellularLocation>
        <location evidence="2">Nucleus</location>
    </subcellularLocation>
</comment>
<dbReference type="Pfam" id="PF05207">
    <property type="entry name" value="Zn_ribbon_CSL"/>
    <property type="match status" value="1"/>
</dbReference>
<dbReference type="OrthoDB" id="445556at2759"/>
<dbReference type="InterPro" id="IPR036869">
    <property type="entry name" value="J_dom_sf"/>
</dbReference>
<dbReference type="EMBL" id="JNVN01001550">
    <property type="protein sequence ID" value="KHJ33248.1"/>
    <property type="molecule type" value="Genomic_DNA"/>
</dbReference>
<dbReference type="Proteomes" id="UP000030854">
    <property type="component" value="Unassembled WGS sequence"/>
</dbReference>
<organism evidence="14 15">
    <name type="scientific">Uncinula necator</name>
    <name type="common">Grape powdery mildew</name>
    <dbReference type="NCBI Taxonomy" id="52586"/>
    <lineage>
        <taxon>Eukaryota</taxon>
        <taxon>Fungi</taxon>
        <taxon>Dikarya</taxon>
        <taxon>Ascomycota</taxon>
        <taxon>Pezizomycotina</taxon>
        <taxon>Leotiomycetes</taxon>
        <taxon>Erysiphales</taxon>
        <taxon>Erysiphaceae</taxon>
        <taxon>Erysiphe</taxon>
    </lineage>
</organism>
<evidence type="ECO:0000256" key="1">
    <source>
        <dbReference type="ARBA" id="ARBA00003474"/>
    </source>
</evidence>
<keyword evidence="15" id="KW-1185">Reference proteome</keyword>
<dbReference type="PROSITE" id="PS50076">
    <property type="entry name" value="DNAJ_2"/>
    <property type="match status" value="1"/>
</dbReference>
<dbReference type="HOGENOM" id="CLU_017633_7_0_1"/>
<proteinExistence type="inferred from homology"/>
<keyword evidence="9" id="KW-0862">Zinc</keyword>
<dbReference type="PANTHER" id="PTHR21454:SF46">
    <property type="entry name" value="DIPHTHAMIDE BIOSYNTHESIS PROTEIN 4"/>
    <property type="match status" value="1"/>
</dbReference>
<comment type="caution">
    <text evidence="14">The sequence shown here is derived from an EMBL/GenBank/DDBJ whole genome shotgun (WGS) entry which is preliminary data.</text>
</comment>
<dbReference type="InterPro" id="IPR036671">
    <property type="entry name" value="DPH_MB_sf"/>
</dbReference>
<dbReference type="InterPro" id="IPR044248">
    <property type="entry name" value="DPH3/4-like"/>
</dbReference>
<dbReference type="CDD" id="cd06257">
    <property type="entry name" value="DnaJ"/>
    <property type="match status" value="1"/>
</dbReference>
<dbReference type="OMA" id="IIGCRGC"/>
<evidence type="ECO:0000256" key="10">
    <source>
        <dbReference type="ARBA" id="ARBA00023004"/>
    </source>
</evidence>
<reference evidence="14 15" key="1">
    <citation type="journal article" date="2014" name="BMC Genomics">
        <title>Adaptive genomic structural variation in the grape powdery mildew pathogen, Erysiphe necator.</title>
        <authorList>
            <person name="Jones L."/>
            <person name="Riaz S."/>
            <person name="Morales-Cruz A."/>
            <person name="Amrine K.C."/>
            <person name="McGuire B."/>
            <person name="Gubler W.D."/>
            <person name="Walker M.A."/>
            <person name="Cantu D."/>
        </authorList>
    </citation>
    <scope>NUCLEOTIDE SEQUENCE [LARGE SCALE GENOMIC DNA]</scope>
    <source>
        <strain evidence="15">c</strain>
    </source>
</reference>
<accession>A0A0B1P4Q2</accession>
<keyword evidence="10" id="KW-0408">Iron</keyword>
<dbReference type="Gene3D" id="3.10.660.10">
    <property type="entry name" value="DPH Zinc finger"/>
    <property type="match status" value="1"/>
</dbReference>
<comment type="pathway">
    <text evidence="4">Protein modification; peptidyl-diphthamide biosynthesis.</text>
</comment>
<evidence type="ECO:0000256" key="7">
    <source>
        <dbReference type="ARBA" id="ARBA00022490"/>
    </source>
</evidence>
<dbReference type="GO" id="GO:0005634">
    <property type="term" value="C:nucleus"/>
    <property type="evidence" value="ECO:0007669"/>
    <property type="project" value="UniProtKB-SubCell"/>
</dbReference>
<dbReference type="Gene3D" id="1.10.287.110">
    <property type="entry name" value="DnaJ domain"/>
    <property type="match status" value="1"/>
</dbReference>
<dbReference type="STRING" id="52586.A0A0B1P4Q2"/>
<keyword evidence="8" id="KW-0479">Metal-binding</keyword>
<evidence type="ECO:0000259" key="12">
    <source>
        <dbReference type="PROSITE" id="PS50076"/>
    </source>
</evidence>
<gene>
    <name evidence="14" type="ORF">EV44_g3071</name>
</gene>
<feature type="domain" description="DPH-type MB" evidence="13">
    <location>
        <begin position="108"/>
        <end position="170"/>
    </location>
</feature>
<keyword evidence="7" id="KW-0963">Cytoplasm</keyword>
<feature type="domain" description="J" evidence="12">
    <location>
        <begin position="14"/>
        <end position="89"/>
    </location>
</feature>
<comment type="similarity">
    <text evidence="5">Belongs to the DPH4 family.</text>
</comment>
<dbReference type="SMART" id="SM00271">
    <property type="entry name" value="DnaJ"/>
    <property type="match status" value="1"/>
</dbReference>
<dbReference type="GO" id="GO:0017183">
    <property type="term" value="P:protein histidyl modification to diphthamide"/>
    <property type="evidence" value="ECO:0007669"/>
    <property type="project" value="UniProtKB-UniPathway"/>
</dbReference>
<dbReference type="GO" id="GO:0046872">
    <property type="term" value="F:metal ion binding"/>
    <property type="evidence" value="ECO:0007669"/>
    <property type="project" value="UniProtKB-KW"/>
</dbReference>
<evidence type="ECO:0000256" key="2">
    <source>
        <dbReference type="ARBA" id="ARBA00004123"/>
    </source>
</evidence>
<dbReference type="UniPathway" id="UPA00559"/>
<evidence type="ECO:0000256" key="9">
    <source>
        <dbReference type="ARBA" id="ARBA00022833"/>
    </source>
</evidence>
<evidence type="ECO:0000259" key="13">
    <source>
        <dbReference type="PROSITE" id="PS51074"/>
    </source>
</evidence>
<dbReference type="GO" id="GO:0005737">
    <property type="term" value="C:cytoplasm"/>
    <property type="evidence" value="ECO:0007669"/>
    <property type="project" value="UniProtKB-SubCell"/>
</dbReference>
<evidence type="ECO:0000256" key="6">
    <source>
        <dbReference type="ARBA" id="ARBA00021797"/>
    </source>
</evidence>
<evidence type="ECO:0000256" key="3">
    <source>
        <dbReference type="ARBA" id="ARBA00004496"/>
    </source>
</evidence>